<dbReference type="InterPro" id="IPR024185">
    <property type="entry name" value="FTHF_cligase-like_sf"/>
</dbReference>
<gene>
    <name evidence="2" type="ORF">HGA03_06250</name>
</gene>
<dbReference type="PANTHER" id="PTHR43682">
    <property type="entry name" value="LACTATE UTILIZATION PROTEIN C"/>
    <property type="match status" value="1"/>
</dbReference>
<keyword evidence="3" id="KW-1185">Reference proteome</keyword>
<dbReference type="SUPFAM" id="SSF100950">
    <property type="entry name" value="NagB/RpiA/CoA transferase-like"/>
    <property type="match status" value="1"/>
</dbReference>
<accession>A0A7X6KUW1</accession>
<dbReference type="PANTHER" id="PTHR43682:SF1">
    <property type="entry name" value="LACTATE UTILIZATION PROTEIN C"/>
    <property type="match status" value="1"/>
</dbReference>
<dbReference type="Proteomes" id="UP000581206">
    <property type="component" value="Unassembled WGS sequence"/>
</dbReference>
<reference evidence="2 3" key="1">
    <citation type="submission" date="2020-04" db="EMBL/GenBank/DDBJ databases">
        <title>MicrobeNet Type strains.</title>
        <authorList>
            <person name="Nicholson A.C."/>
        </authorList>
    </citation>
    <scope>NUCLEOTIDE SEQUENCE [LARGE SCALE GENOMIC DNA]</scope>
    <source>
        <strain evidence="2 3">ATCC BAA-788</strain>
    </source>
</reference>
<comment type="caution">
    <text evidence="2">The sequence shown here is derived from an EMBL/GenBank/DDBJ whole genome shotgun (WGS) entry which is preliminary data.</text>
</comment>
<dbReference type="Gene3D" id="3.40.50.10420">
    <property type="entry name" value="NagB/RpiA/CoA transferase-like"/>
    <property type="match status" value="1"/>
</dbReference>
<proteinExistence type="predicted"/>
<dbReference type="Pfam" id="PF02589">
    <property type="entry name" value="LUD_dom"/>
    <property type="match status" value="1"/>
</dbReference>
<name>A0A7X6KUW1_9CELL</name>
<protein>
    <submittedName>
        <fullName evidence="2">LUD domain-containing protein</fullName>
    </submittedName>
</protein>
<dbReference type="EMBL" id="JAAXOX010000002">
    <property type="protein sequence ID" value="NKY22265.1"/>
    <property type="molecule type" value="Genomic_DNA"/>
</dbReference>
<sequence length="214" mass="22735">MDARTDILARIRLAQTRAGVTEDDAAAPERRYRTGSELDPGAPALIDLLRDRLLDYRAHVHRAGPDPATTLAGLLPADGTVVVPAGLPEAWDRAVRAATDRVVVDAPTLSHDDLDRAAAVVTGARLAIAETGVLVLDGSADQGRRAITLVPDHHVCLLRRDQVVGTVPEAVAILGEHPERPTTWIAGPSATSDIELVRVEGVHGPRRLDVVLIG</sequence>
<organism evidence="2 3">
    <name type="scientific">Cellulomonas denverensis</name>
    <dbReference type="NCBI Taxonomy" id="264297"/>
    <lineage>
        <taxon>Bacteria</taxon>
        <taxon>Bacillati</taxon>
        <taxon>Actinomycetota</taxon>
        <taxon>Actinomycetes</taxon>
        <taxon>Micrococcales</taxon>
        <taxon>Cellulomonadaceae</taxon>
        <taxon>Cellulomonas</taxon>
    </lineage>
</organism>
<evidence type="ECO:0000259" key="1">
    <source>
        <dbReference type="Pfam" id="PF02589"/>
    </source>
</evidence>
<dbReference type="AlphaFoldDB" id="A0A7X6KUW1"/>
<dbReference type="InterPro" id="IPR037171">
    <property type="entry name" value="NagB/RpiA_transferase-like"/>
</dbReference>
<evidence type="ECO:0000313" key="3">
    <source>
        <dbReference type="Proteomes" id="UP000581206"/>
    </source>
</evidence>
<dbReference type="InterPro" id="IPR003741">
    <property type="entry name" value="LUD_dom"/>
</dbReference>
<feature type="domain" description="LUD" evidence="1">
    <location>
        <begin position="113"/>
        <end position="213"/>
    </location>
</feature>
<dbReference type="RefSeq" id="WP_168629365.1">
    <property type="nucleotide sequence ID" value="NZ_BONL01000027.1"/>
</dbReference>
<evidence type="ECO:0000313" key="2">
    <source>
        <dbReference type="EMBL" id="NKY22265.1"/>
    </source>
</evidence>